<dbReference type="OrthoDB" id="9779853at2"/>
<dbReference type="Proteomes" id="UP000193675">
    <property type="component" value="Unassembled WGS sequence"/>
</dbReference>
<reference evidence="2 3" key="1">
    <citation type="submission" date="2017-04" db="EMBL/GenBank/DDBJ databases">
        <title>Presence of VIM-2 positive Pseudomonas species in chickens and their surrounding environment.</title>
        <authorList>
            <person name="Zhang R."/>
        </authorList>
    </citation>
    <scope>NUCLEOTIDE SEQUENCE [LARGE SCALE GENOMIC DNA]</scope>
    <source>
        <strain evidence="2 3">DZ-C18</strain>
    </source>
</reference>
<sequence length="272" mass="29808">MQKHFVEIDGARMSYVDQGQGFPVLLGHSYLWSAAMWEPQIDALSKHFRVLVPELWGHGDSDAPPAVTGDMSALARQHLALLNALDIPKCHLVGLSVGGMWGAELALEHPDRVDRLVLMDTYLGAEPEATRLKYFALLDAASAAGQFTDDLLDTIVPIFFHAGGQTVPDIREAFRAALKACSADTIRKSLDPLGRVIFGRPDLLQRLEGLPAERTIVLCGDQDIPRPPEESNEMARLIGCLAAQVPFAGHISCLENPEVITDFLLNWLPRNA</sequence>
<dbReference type="Pfam" id="PF00561">
    <property type="entry name" value="Abhydrolase_1"/>
    <property type="match status" value="1"/>
</dbReference>
<evidence type="ECO:0000313" key="2">
    <source>
        <dbReference type="EMBL" id="ORL67630.1"/>
    </source>
</evidence>
<dbReference type="PANTHER" id="PTHR43798:SF29">
    <property type="entry name" value="AB HYDROLASE-1 DOMAIN-CONTAINING PROTEIN"/>
    <property type="match status" value="1"/>
</dbReference>
<feature type="domain" description="AB hydrolase-1" evidence="1">
    <location>
        <begin position="23"/>
        <end position="257"/>
    </location>
</feature>
<proteinExistence type="predicted"/>
<name>A0A1X1A779_PSEPU</name>
<protein>
    <submittedName>
        <fullName evidence="2">2-succinyl-6-hydroxy-2, 4-cyclohexadiene-1-carboxylate synthase</fullName>
    </submittedName>
</protein>
<dbReference type="InterPro" id="IPR050266">
    <property type="entry name" value="AB_hydrolase_sf"/>
</dbReference>
<dbReference type="InterPro" id="IPR029058">
    <property type="entry name" value="AB_hydrolase_fold"/>
</dbReference>
<evidence type="ECO:0000259" key="1">
    <source>
        <dbReference type="Pfam" id="PF00561"/>
    </source>
</evidence>
<comment type="caution">
    <text evidence="2">The sequence shown here is derived from an EMBL/GenBank/DDBJ whole genome shotgun (WGS) entry which is preliminary data.</text>
</comment>
<gene>
    <name evidence="2" type="ORF">B7H17_00805</name>
</gene>
<dbReference type="SUPFAM" id="SSF53474">
    <property type="entry name" value="alpha/beta-Hydrolases"/>
    <property type="match status" value="1"/>
</dbReference>
<organism evidence="2 3">
    <name type="scientific">Pseudomonas putida</name>
    <name type="common">Arthrobacter siderocapsulatus</name>
    <dbReference type="NCBI Taxonomy" id="303"/>
    <lineage>
        <taxon>Bacteria</taxon>
        <taxon>Pseudomonadati</taxon>
        <taxon>Pseudomonadota</taxon>
        <taxon>Gammaproteobacteria</taxon>
        <taxon>Pseudomonadales</taxon>
        <taxon>Pseudomonadaceae</taxon>
        <taxon>Pseudomonas</taxon>
    </lineage>
</organism>
<dbReference type="Gene3D" id="3.40.50.1820">
    <property type="entry name" value="alpha/beta hydrolase"/>
    <property type="match status" value="1"/>
</dbReference>
<dbReference type="InterPro" id="IPR000073">
    <property type="entry name" value="AB_hydrolase_1"/>
</dbReference>
<dbReference type="PRINTS" id="PR00111">
    <property type="entry name" value="ABHYDROLASE"/>
</dbReference>
<dbReference type="RefSeq" id="WP_084853718.1">
    <property type="nucleotide sequence ID" value="NZ_JAOTEI010000030.1"/>
</dbReference>
<evidence type="ECO:0000313" key="3">
    <source>
        <dbReference type="Proteomes" id="UP000193675"/>
    </source>
</evidence>
<dbReference type="AlphaFoldDB" id="A0A1X1A779"/>
<accession>A0A1X1A779</accession>
<dbReference type="PANTHER" id="PTHR43798">
    <property type="entry name" value="MONOACYLGLYCEROL LIPASE"/>
    <property type="match status" value="1"/>
</dbReference>
<dbReference type="EMBL" id="NBWC01000002">
    <property type="protein sequence ID" value="ORL67630.1"/>
    <property type="molecule type" value="Genomic_DNA"/>
</dbReference>